<feature type="modified residue" description="4-aspartylphosphate" evidence="1">
    <location>
        <position position="60"/>
    </location>
</feature>
<evidence type="ECO:0000313" key="4">
    <source>
        <dbReference type="Proteomes" id="UP000094329"/>
    </source>
</evidence>
<dbReference type="RefSeq" id="WP_069311986.1">
    <property type="nucleotide sequence ID" value="NZ_MDTU01000001.1"/>
</dbReference>
<proteinExistence type="predicted"/>
<evidence type="ECO:0000259" key="2">
    <source>
        <dbReference type="PROSITE" id="PS50110"/>
    </source>
</evidence>
<dbReference type="EMBL" id="MDTU01000001">
    <property type="protein sequence ID" value="ODN42188.1"/>
    <property type="molecule type" value="Genomic_DNA"/>
</dbReference>
<dbReference type="PANTHER" id="PTHR44520">
    <property type="entry name" value="RESPONSE REGULATOR RCP1-RELATED"/>
    <property type="match status" value="1"/>
</dbReference>
<dbReference type="SUPFAM" id="SSF52172">
    <property type="entry name" value="CheY-like"/>
    <property type="match status" value="1"/>
</dbReference>
<keyword evidence="1" id="KW-0597">Phosphoprotein</keyword>
<reference evidence="3 4" key="1">
    <citation type="submission" date="2016-08" db="EMBL/GenBank/DDBJ databases">
        <title>Draft genome sequence of Candidatus Piscirickettsia litoralis, from seawater.</title>
        <authorList>
            <person name="Wan X."/>
            <person name="Lee A.J."/>
            <person name="Hou S."/>
            <person name="Donachie S.P."/>
        </authorList>
    </citation>
    <scope>NUCLEOTIDE SEQUENCE [LARGE SCALE GENOMIC DNA]</scope>
    <source>
        <strain evidence="3 4">Y2</strain>
    </source>
</reference>
<evidence type="ECO:0000256" key="1">
    <source>
        <dbReference type="PROSITE-ProRule" id="PRU00169"/>
    </source>
</evidence>
<gene>
    <name evidence="3" type="ORF">BGC07_03585</name>
</gene>
<name>A0ABX3A3H1_9GAMM</name>
<dbReference type="InterPro" id="IPR052893">
    <property type="entry name" value="TCS_response_regulator"/>
</dbReference>
<dbReference type="Proteomes" id="UP000094329">
    <property type="component" value="Unassembled WGS sequence"/>
</dbReference>
<feature type="domain" description="Response regulatory" evidence="2">
    <location>
        <begin position="2"/>
        <end position="127"/>
    </location>
</feature>
<protein>
    <recommendedName>
        <fullName evidence="2">Response regulatory domain-containing protein</fullName>
    </recommendedName>
</protein>
<dbReference type="Gene3D" id="3.40.50.2300">
    <property type="match status" value="1"/>
</dbReference>
<dbReference type="InterPro" id="IPR001789">
    <property type="entry name" value="Sig_transdc_resp-reg_receiver"/>
</dbReference>
<evidence type="ECO:0000313" key="3">
    <source>
        <dbReference type="EMBL" id="ODN42188.1"/>
    </source>
</evidence>
<dbReference type="PROSITE" id="PS50110">
    <property type="entry name" value="RESPONSE_REGULATORY"/>
    <property type="match status" value="1"/>
</dbReference>
<dbReference type="PANTHER" id="PTHR44520:SF2">
    <property type="entry name" value="RESPONSE REGULATOR RCP1"/>
    <property type="match status" value="1"/>
</dbReference>
<dbReference type="Pfam" id="PF00072">
    <property type="entry name" value="Response_reg"/>
    <property type="match status" value="1"/>
</dbReference>
<organism evidence="3 4">
    <name type="scientific">Piscirickettsia litoralis</name>
    <dbReference type="NCBI Taxonomy" id="1891921"/>
    <lineage>
        <taxon>Bacteria</taxon>
        <taxon>Pseudomonadati</taxon>
        <taxon>Pseudomonadota</taxon>
        <taxon>Gammaproteobacteria</taxon>
        <taxon>Thiotrichales</taxon>
        <taxon>Piscirickettsiaceae</taxon>
        <taxon>Piscirickettsia</taxon>
    </lineage>
</organism>
<comment type="caution">
    <text evidence="3">The sequence shown here is derived from an EMBL/GenBank/DDBJ whole genome shotgun (WGS) entry which is preliminary data.</text>
</comment>
<sequence length="155" mass="17767">MDILLAEDDLADQNLIKLACAKSKGQHELHIVEDGEQALQYLRRQGSFSQVQTPDLIILDINMPKLSGLEVLDQLAQEPKLKQIPIIILTTSDLEQDQNHSYTEGAKSFITKPASFDEYITLFDRFDEDWFRIVCQRQNSTQSKTTNVIPFTRKN</sequence>
<dbReference type="SMART" id="SM00448">
    <property type="entry name" value="REC"/>
    <property type="match status" value="1"/>
</dbReference>
<accession>A0ABX3A3H1</accession>
<dbReference type="InterPro" id="IPR011006">
    <property type="entry name" value="CheY-like_superfamily"/>
</dbReference>
<dbReference type="CDD" id="cd17557">
    <property type="entry name" value="REC_Rcp-like"/>
    <property type="match status" value="1"/>
</dbReference>
<keyword evidence="4" id="KW-1185">Reference proteome</keyword>